<organism evidence="1 2">
    <name type="scientific">Vespula pensylvanica</name>
    <name type="common">Western yellow jacket</name>
    <name type="synonym">Wasp</name>
    <dbReference type="NCBI Taxonomy" id="30213"/>
    <lineage>
        <taxon>Eukaryota</taxon>
        <taxon>Metazoa</taxon>
        <taxon>Ecdysozoa</taxon>
        <taxon>Arthropoda</taxon>
        <taxon>Hexapoda</taxon>
        <taxon>Insecta</taxon>
        <taxon>Pterygota</taxon>
        <taxon>Neoptera</taxon>
        <taxon>Endopterygota</taxon>
        <taxon>Hymenoptera</taxon>
        <taxon>Apocrita</taxon>
        <taxon>Aculeata</taxon>
        <taxon>Vespoidea</taxon>
        <taxon>Vespidae</taxon>
        <taxon>Vespinae</taxon>
        <taxon>Vespula</taxon>
    </lineage>
</organism>
<dbReference type="EMBL" id="JACSDY010000023">
    <property type="protein sequence ID" value="KAF7390544.1"/>
    <property type="molecule type" value="Genomic_DNA"/>
</dbReference>
<reference evidence="1" key="1">
    <citation type="journal article" date="2020" name="G3 (Bethesda)">
        <title>High-Quality Assemblies for Three Invasive Social Wasps from the &lt;i&gt;Vespula&lt;/i&gt; Genus.</title>
        <authorList>
            <person name="Harrop T.W.R."/>
            <person name="Guhlin J."/>
            <person name="McLaughlin G.M."/>
            <person name="Permina E."/>
            <person name="Stockwell P."/>
            <person name="Gilligan J."/>
            <person name="Le Lec M.F."/>
            <person name="Gruber M.A.M."/>
            <person name="Quinn O."/>
            <person name="Lovegrove M."/>
            <person name="Duncan E.J."/>
            <person name="Remnant E.J."/>
            <person name="Van Eeckhoven J."/>
            <person name="Graham B."/>
            <person name="Knapp R.A."/>
            <person name="Langford K.W."/>
            <person name="Kronenberg Z."/>
            <person name="Press M.O."/>
            <person name="Eacker S.M."/>
            <person name="Wilson-Rankin E.E."/>
            <person name="Purcell J."/>
            <person name="Lester P.J."/>
            <person name="Dearden P.K."/>
        </authorList>
    </citation>
    <scope>NUCLEOTIDE SEQUENCE</scope>
    <source>
        <strain evidence="1">Volc-1</strain>
    </source>
</reference>
<protein>
    <submittedName>
        <fullName evidence="1">Uncharacterized protein</fullName>
    </submittedName>
</protein>
<comment type="caution">
    <text evidence="1">The sequence shown here is derived from an EMBL/GenBank/DDBJ whole genome shotgun (WGS) entry which is preliminary data.</text>
</comment>
<sequence length="209" mass="23738">MQGLGGKEASGDRFDGWAVRSRIYVSTERKYRPQECRCYGLAAINKAQRSLKFNGETISPRMQAEVEETDLCLLVASGNGEKADAIVHNSTLLIDNPRRITRFNPSQVEKKSFLLAYNYRLLPLRNLSSRFAQLPRLSHPRGRERICQSGFLIYFGVTTPEARWRPRQNERSMRRDPPIDQPKSFDLVDLTSSTLLHGLSSCEAFSSLA</sequence>
<name>A0A834N0J3_VESPE</name>
<evidence type="ECO:0000313" key="1">
    <source>
        <dbReference type="EMBL" id="KAF7390544.1"/>
    </source>
</evidence>
<proteinExistence type="predicted"/>
<keyword evidence="2" id="KW-1185">Reference proteome</keyword>
<dbReference type="AlphaFoldDB" id="A0A834N0J3"/>
<evidence type="ECO:0000313" key="2">
    <source>
        <dbReference type="Proteomes" id="UP000600918"/>
    </source>
</evidence>
<dbReference type="Proteomes" id="UP000600918">
    <property type="component" value="Unassembled WGS sequence"/>
</dbReference>
<gene>
    <name evidence="1" type="ORF">H0235_017706</name>
</gene>
<accession>A0A834N0J3</accession>